<sequence length="144" mass="16193">MSDEIEKPDCFYIAEGHLSGCSSTSFDKEGFLSNTEVDETLIESLVGGYLEIEDHEDGLSYFEALVTVSEERIGCGFKTHTVKRHTLHIEAVNDESDTLKFTIDNVDTKDFDALIERYNGVISAFDENRQHSLYSAFATALQYC</sequence>
<dbReference type="EMBL" id="MT701590">
    <property type="protein sequence ID" value="QPB09211.1"/>
    <property type="molecule type" value="Genomic_DNA"/>
</dbReference>
<reference evidence="1 2" key="1">
    <citation type="submission" date="2020-07" db="EMBL/GenBank/DDBJ databases">
        <title>Complete genome sequence of Klebsiella pneumoniae phage Miami.</title>
        <authorList>
            <person name="Mora D.A."/>
            <person name="Lessor L."/>
            <person name="Gill J."/>
            <person name="Liu M."/>
        </authorList>
    </citation>
    <scope>NUCLEOTIDE SEQUENCE [LARGE SCALE GENOMIC DNA]</scope>
</reference>
<gene>
    <name evidence="1" type="ORF">CPT_Miami_116</name>
</gene>
<dbReference type="Proteomes" id="UP000662782">
    <property type="component" value="Segment"/>
</dbReference>
<protein>
    <submittedName>
        <fullName evidence="1">Uncharacterized protein</fullName>
    </submittedName>
</protein>
<accession>A0A873WNF9</accession>
<evidence type="ECO:0000313" key="2">
    <source>
        <dbReference type="Proteomes" id="UP000662782"/>
    </source>
</evidence>
<proteinExistence type="predicted"/>
<evidence type="ECO:0000313" key="1">
    <source>
        <dbReference type="EMBL" id="QPB09211.1"/>
    </source>
</evidence>
<organism evidence="1 2">
    <name type="scientific">Klebsiella phage Miami</name>
    <dbReference type="NCBI Taxonomy" id="2767581"/>
    <lineage>
        <taxon>Viruses</taxon>
        <taxon>Duplodnaviria</taxon>
        <taxon>Heunggongvirae</taxon>
        <taxon>Uroviricota</taxon>
        <taxon>Caudoviricetes</taxon>
        <taxon>Chimalliviridae</taxon>
        <taxon>Miamivirus</taxon>
        <taxon>Miamivirus miami</taxon>
    </lineage>
</organism>
<name>A0A873WNF9_9CAUD</name>
<keyword evidence="2" id="KW-1185">Reference proteome</keyword>